<comment type="subcellular location">
    <subcellularLocation>
        <location evidence="4">Cytoplasm</location>
    </subcellularLocation>
</comment>
<evidence type="ECO:0000313" key="5">
    <source>
        <dbReference type="EMBL" id="PQO30704.1"/>
    </source>
</evidence>
<evidence type="ECO:0000256" key="3">
    <source>
        <dbReference type="ARBA" id="ARBA00022845"/>
    </source>
</evidence>
<dbReference type="SUPFAM" id="SSF141457">
    <property type="entry name" value="BH3618-like"/>
    <property type="match status" value="1"/>
</dbReference>
<accession>A0A2S8FFK4</accession>
<keyword evidence="1 4" id="KW-0963">Cytoplasm</keyword>
<comment type="similarity">
    <text evidence="4">Belongs to the FliW family.</text>
</comment>
<comment type="subunit">
    <text evidence="4">Interacts with translational regulator CsrA and flagellin(s).</text>
</comment>
<dbReference type="PANTHER" id="PTHR39190">
    <property type="entry name" value="FLAGELLAR ASSEMBLY FACTOR FLIW"/>
    <property type="match status" value="1"/>
</dbReference>
<dbReference type="GO" id="GO:0005737">
    <property type="term" value="C:cytoplasm"/>
    <property type="evidence" value="ECO:0007669"/>
    <property type="project" value="UniProtKB-SubCell"/>
</dbReference>
<dbReference type="AlphaFoldDB" id="A0A2S8FFK4"/>
<organism evidence="5 6">
    <name type="scientific">Blastopirellula marina</name>
    <dbReference type="NCBI Taxonomy" id="124"/>
    <lineage>
        <taxon>Bacteria</taxon>
        <taxon>Pseudomonadati</taxon>
        <taxon>Planctomycetota</taxon>
        <taxon>Planctomycetia</taxon>
        <taxon>Pirellulales</taxon>
        <taxon>Pirellulaceae</taxon>
        <taxon>Blastopirellula</taxon>
    </lineage>
</organism>
<protein>
    <recommendedName>
        <fullName evidence="4">Flagellar assembly factor FliW</fullName>
    </recommendedName>
</protein>
<keyword evidence="2 4" id="KW-1005">Bacterial flagellum biogenesis</keyword>
<evidence type="ECO:0000256" key="1">
    <source>
        <dbReference type="ARBA" id="ARBA00022490"/>
    </source>
</evidence>
<dbReference type="Gene3D" id="2.30.290.10">
    <property type="entry name" value="BH3618-like"/>
    <property type="match status" value="1"/>
</dbReference>
<reference evidence="5 6" key="1">
    <citation type="submission" date="2018-02" db="EMBL/GenBank/DDBJ databases">
        <title>Comparative genomes isolates from brazilian mangrove.</title>
        <authorList>
            <person name="Araujo J.E."/>
            <person name="Taketani R.G."/>
            <person name="Silva M.C.P."/>
            <person name="Loureco M.V."/>
            <person name="Andreote F.D."/>
        </authorList>
    </citation>
    <scope>NUCLEOTIDE SEQUENCE [LARGE SCALE GENOMIC DNA]</scope>
    <source>
        <strain evidence="5 6">HEX-2 MGV</strain>
    </source>
</reference>
<name>A0A2S8FFK4_9BACT</name>
<dbReference type="GO" id="GO:0044780">
    <property type="term" value="P:bacterial-type flagellum assembly"/>
    <property type="evidence" value="ECO:0007669"/>
    <property type="project" value="UniProtKB-UniRule"/>
</dbReference>
<gene>
    <name evidence="4" type="primary">fliW</name>
    <name evidence="5" type="ORF">C5Y96_14685</name>
</gene>
<evidence type="ECO:0000313" key="6">
    <source>
        <dbReference type="Proteomes" id="UP000240009"/>
    </source>
</evidence>
<evidence type="ECO:0000256" key="4">
    <source>
        <dbReference type="HAMAP-Rule" id="MF_01185"/>
    </source>
</evidence>
<comment type="caution">
    <text evidence="5">The sequence shown here is derived from an EMBL/GenBank/DDBJ whole genome shotgun (WGS) entry which is preliminary data.</text>
</comment>
<comment type="function">
    <text evidence="4">Acts as an anti-CsrA protein, binds CsrA and prevents it from repressing translation of its target genes, one of which is flagellin. Binds to flagellin and participates in the assembly of the flagellum.</text>
</comment>
<keyword evidence="3 4" id="KW-0810">Translation regulation</keyword>
<sequence length="179" mass="19899">MDSSGHSVDRENRALSSRPQLICRHDCVRTPGAMEFKTTRFGQLDIRQDEIITFPNGMIGFDGHTKWAILADDSNDSVGWLQSLEDPGLAFAVVSPRRYIPSYKVRISPEQASSLQIDAGMETFVLVVVSREDGLVTVNLRAPLLVNLSLQVGRQVITTDEQPLRHVIATETIPLRRSA</sequence>
<dbReference type="HAMAP" id="MF_01185">
    <property type="entry name" value="FliW"/>
    <property type="match status" value="1"/>
</dbReference>
<evidence type="ECO:0000256" key="2">
    <source>
        <dbReference type="ARBA" id="ARBA00022795"/>
    </source>
</evidence>
<dbReference type="Proteomes" id="UP000240009">
    <property type="component" value="Unassembled WGS sequence"/>
</dbReference>
<proteinExistence type="inferred from homology"/>
<dbReference type="PANTHER" id="PTHR39190:SF1">
    <property type="entry name" value="FLAGELLAR ASSEMBLY FACTOR FLIW"/>
    <property type="match status" value="1"/>
</dbReference>
<dbReference type="GO" id="GO:0006417">
    <property type="term" value="P:regulation of translation"/>
    <property type="evidence" value="ECO:0007669"/>
    <property type="project" value="UniProtKB-KW"/>
</dbReference>
<dbReference type="EMBL" id="PUIA01000038">
    <property type="protein sequence ID" value="PQO30704.1"/>
    <property type="molecule type" value="Genomic_DNA"/>
</dbReference>
<keyword evidence="4" id="KW-0143">Chaperone</keyword>
<dbReference type="InterPro" id="IPR024046">
    <property type="entry name" value="Flagellar_assmbl_FliW_dom_sf"/>
</dbReference>
<dbReference type="InterPro" id="IPR003775">
    <property type="entry name" value="Flagellar_assembly_factor_FliW"/>
</dbReference>
<dbReference type="Pfam" id="PF02623">
    <property type="entry name" value="FliW"/>
    <property type="match status" value="1"/>
</dbReference>